<evidence type="ECO:0000256" key="6">
    <source>
        <dbReference type="SAM" id="MobiDB-lite"/>
    </source>
</evidence>
<dbReference type="PANTHER" id="PTHR30213:SF0">
    <property type="entry name" value="UPF0761 MEMBRANE PROTEIN YIHY"/>
    <property type="match status" value="1"/>
</dbReference>
<gene>
    <name evidence="8" type="ORF">AVDCRST_MAG53-2538</name>
</gene>
<evidence type="ECO:0000256" key="5">
    <source>
        <dbReference type="ARBA" id="ARBA00023136"/>
    </source>
</evidence>
<keyword evidence="3 7" id="KW-0812">Transmembrane</keyword>
<feature type="transmembrane region" description="Helical" evidence="7">
    <location>
        <begin position="164"/>
        <end position="190"/>
    </location>
</feature>
<comment type="subcellular location">
    <subcellularLocation>
        <location evidence="1">Cell membrane</location>
        <topology evidence="1">Multi-pass membrane protein</topology>
    </subcellularLocation>
</comment>
<dbReference type="GO" id="GO:0005886">
    <property type="term" value="C:plasma membrane"/>
    <property type="evidence" value="ECO:0007669"/>
    <property type="project" value="UniProtKB-SubCell"/>
</dbReference>
<dbReference type="AlphaFoldDB" id="A0A6J4SWX0"/>
<dbReference type="NCBIfam" id="TIGR00765">
    <property type="entry name" value="yihY_not_rbn"/>
    <property type="match status" value="1"/>
</dbReference>
<accession>A0A6J4SWX0</accession>
<dbReference type="EMBL" id="CADCVR010000078">
    <property type="protein sequence ID" value="CAA9507842.1"/>
    <property type="molecule type" value="Genomic_DNA"/>
</dbReference>
<keyword evidence="4 7" id="KW-1133">Transmembrane helix</keyword>
<protein>
    <submittedName>
        <fullName evidence="8">Uncharacterized protein</fullName>
    </submittedName>
</protein>
<feature type="transmembrane region" description="Helical" evidence="7">
    <location>
        <begin position="233"/>
        <end position="256"/>
    </location>
</feature>
<organism evidence="8">
    <name type="scientific">uncultured Solirubrobacteraceae bacterium</name>
    <dbReference type="NCBI Taxonomy" id="1162706"/>
    <lineage>
        <taxon>Bacteria</taxon>
        <taxon>Bacillati</taxon>
        <taxon>Actinomycetota</taxon>
        <taxon>Thermoleophilia</taxon>
        <taxon>Solirubrobacterales</taxon>
        <taxon>Solirubrobacteraceae</taxon>
        <taxon>environmental samples</taxon>
    </lineage>
</organism>
<name>A0A6J4SWX0_9ACTN</name>
<feature type="compositionally biased region" description="Basic and acidic residues" evidence="6">
    <location>
        <begin position="1"/>
        <end position="17"/>
    </location>
</feature>
<evidence type="ECO:0000256" key="3">
    <source>
        <dbReference type="ARBA" id="ARBA00022692"/>
    </source>
</evidence>
<dbReference type="Pfam" id="PF03631">
    <property type="entry name" value="Virul_fac_BrkB"/>
    <property type="match status" value="1"/>
</dbReference>
<dbReference type="PANTHER" id="PTHR30213">
    <property type="entry name" value="INNER MEMBRANE PROTEIN YHJD"/>
    <property type="match status" value="1"/>
</dbReference>
<evidence type="ECO:0000256" key="1">
    <source>
        <dbReference type="ARBA" id="ARBA00004651"/>
    </source>
</evidence>
<reference evidence="8" key="1">
    <citation type="submission" date="2020-02" db="EMBL/GenBank/DDBJ databases">
        <authorList>
            <person name="Meier V. D."/>
        </authorList>
    </citation>
    <scope>NUCLEOTIDE SEQUENCE</scope>
    <source>
        <strain evidence="8">AVDCRST_MAG53</strain>
    </source>
</reference>
<dbReference type="InterPro" id="IPR017039">
    <property type="entry name" value="Virul_fac_BrkB"/>
</dbReference>
<proteinExistence type="predicted"/>
<evidence type="ECO:0000256" key="7">
    <source>
        <dbReference type="SAM" id="Phobius"/>
    </source>
</evidence>
<evidence type="ECO:0000256" key="2">
    <source>
        <dbReference type="ARBA" id="ARBA00022475"/>
    </source>
</evidence>
<feature type="transmembrane region" description="Helical" evidence="7">
    <location>
        <begin position="196"/>
        <end position="221"/>
    </location>
</feature>
<feature type="transmembrane region" description="Helical" evidence="7">
    <location>
        <begin position="53"/>
        <end position="84"/>
    </location>
</feature>
<keyword evidence="5 7" id="KW-0472">Membrane</keyword>
<feature type="region of interest" description="Disordered" evidence="6">
    <location>
        <begin position="1"/>
        <end position="33"/>
    </location>
</feature>
<dbReference type="PIRSF" id="PIRSF035875">
    <property type="entry name" value="RNase_BN"/>
    <property type="match status" value="1"/>
</dbReference>
<feature type="transmembrane region" description="Helical" evidence="7">
    <location>
        <begin position="121"/>
        <end position="143"/>
    </location>
</feature>
<feature type="transmembrane region" description="Helical" evidence="7">
    <location>
        <begin position="268"/>
        <end position="290"/>
    </location>
</feature>
<evidence type="ECO:0000313" key="8">
    <source>
        <dbReference type="EMBL" id="CAA9507842.1"/>
    </source>
</evidence>
<evidence type="ECO:0000256" key="4">
    <source>
        <dbReference type="ARBA" id="ARBA00022989"/>
    </source>
</evidence>
<sequence length="304" mass="31415">METERTPPRSGDPERLRGLNPAPSGQESPVAATPRAAKPAVGALVDAFNRNDLLLFASAISFQVLTALVPLALFVLGGLGFLGLTEVWTQDVRPEVAPRVSAAAIVIIDDTVEQVLGSAKLFWVTAGAAIATWQLSGAVRAAIGALNRVYGAEEERSVGRRFAVSIALAVVLAALTLTAVGVVVFVPLLVGDIGPFAAALLFVGRWSVAAVLLGVAVGLLVHQGPDRGQPLGWVSAGAVAIVVSWVVMSVAFGLYLSGAASYGSIYGALATIVVLMAYLYASAIVFLAGIQVDALLRARQDHPA</sequence>
<keyword evidence="2" id="KW-1003">Cell membrane</keyword>